<name>A0A8S1ATQ8_ARCPL</name>
<keyword evidence="3" id="KW-0539">Nucleus</keyword>
<feature type="domain" description="C2H2-type" evidence="5">
    <location>
        <begin position="1871"/>
        <end position="1893"/>
    </location>
</feature>
<feature type="domain" description="C2H2-type" evidence="5">
    <location>
        <begin position="1410"/>
        <end position="1432"/>
    </location>
</feature>
<dbReference type="SMART" id="SM00355">
    <property type="entry name" value="ZnF_C2H2"/>
    <property type="match status" value="10"/>
</dbReference>
<feature type="region of interest" description="Disordered" evidence="4">
    <location>
        <begin position="1247"/>
        <end position="1271"/>
    </location>
</feature>
<sequence length="2727" mass="307984">METKNLKHRKRQKKNISGTDKGKADVLVVPPDILKKLGISIGSTNTHHQIPNKVNNPQNTFKNDFVNGLPTTKVNQKSSESSILKTASLMKESVFLSPTFVPTIANMISGEVEISNVKNNNASKICLDSCVLETIQDRSVHCESTSTNKDDEKKYQNNGNLESNFVINGVQSITSNVIKNISTESEIYKQLGRNEIVLDNSNITDDYEFNGFSKHGNQSSKSEVNRHYSDLMQSVELNAIRSSGIMSGSSNFKYDTDFIETSKTKSNRDFLIDSGTQAVKNISLENNAVQVAERSADDNLKSLNDREIVKNISVEKKANQNEGGEDNNLKSFTKSEYALDEVTASNVKENIMEQDNIDKDFSLLKKTEIETEQTAEENLSTTISLKSCHYSNKCTEVNNIDIISPEGKAMQIKQNSNSQSTCIEHAQNNMFSLEEIQGSNKSLNKHDEIGTDISLGGNNTYLQLEDNTISLKYIRNENTFPVNNSNIIFVEDNKIEKKTMSVESFVIHEKENLFDKKPISLKHASMHIKNGEKDKNANCLNCMKNDKRSLDEQLNLPQNTCKHITCTRSVQAAPPLNLSVDDNVTSATNVGENISHGQKTLKPEKIGQNQECEMAQNLCNGNLKDTIENGFDVKSTDTIADVGVPVHKIVHKINIISEEIIPPLDFKELRKAHSPAIKSLTPVPLNSIIAPKRNNEYISEMKAVDKGSTLILKQTEVLASQSLSSIILPSSAQFDYLCNMDLTKIYSEENVVTKTNHDIAQEETLEYLPIKKEDSKNNNDILNSFVTGASIVKPYEHPKLNEVLEMQINDSIMPDLSKSQLNDINCKHMNIQNVSTIQDHIEKEQILKINSDNGDTDRKSSSEQKLYPSYFKDDLEFVEDKRDSKDPLDNKKKKKNKINENKVMNKCIEDKEFCNNQINDIVKSSKENRNIEKVKEIAEYIKKYAHIYKDNKPIINKVEKKKSTINSKSNMIKSKLCIQGVEKPGGNKGGKDISNKLKVLKTYTRQKKHSEPCASKHLLDKSKPILCNIGDISATELNTINISTSLKSQDFCLCYDFGRLDASTFDTSYEHIHFWLHDDTVDLDSILSIYNDEEVIINDRTKLDEVKLCEVIEMNTKTSNICWNYFHMDVETSNEMHSVNNPIDELNTDNKSNTGLNISDGIKQIDSNTKSLVETSLNDNNRSYEVITIVEVVDNEIVTLESAKTDSIMTTDPQKKVFCRTETSHSIKENLKSNSPQLLEAIKQVAADSTDKNPEDIPNMTNKTSNDNQGTYKSSIMEIPRKETSLFEPESSNHGRVKRSLSADDTSEEPCPKKTVKCGVCNKLLIEAEWKKHVANKHNYIAWKTGQTFNFDDPALLQKFREKLETVGSLKCPNCHTQTRKFDKFTGHIKTCIKQKESSSRRVNSTKELVVCGVCQKQVQYLSWNEHIGKEHNYLAWIDGQDTLNIEDEAAVAKHLQNIIKSSGSLVCYKCGLNRKRVKIYLSHIETCNGSGDVRMDGSSTSIDIDTTIEEDTTPSVLDVKTIKCGVCKQEIQILHWTEHIAKEHNYLAWEDGLTPLNLDDEEMVRNHLQEFIRNSGGLRCYKCGLNRKRVKLYLSHIKTCDGEGVNFDESAHEDISMDQGTSDVKIFECGVCQAKVSLLDWNEHSGREHNYLAWKVGDTPLDVNDEDAVKEHLLDIVRKFDGLHCYKCGLNHRRVKLYLSHIKICDSSEQLNLVRSYVKCFLLRNLTGLLRVQWDESTTTDLNPTVNSTQIEISIDGNERIVKCGVCDQDVSIVMWIKHIGREHKYLAWQQGQEPLDLENEETVKAHLNNISRENNGLICNLCHVIKKYPKSFLQHVKDCNGVVNHEDTKIRNEPEISSFDVSDVKTDTVICGVCNNVVITSEWMKHMEHDHDYMGWLQGRPPLELKDPAAVQRHLIEVSRCTGGLKCKNCGLIRKYAKSYLQHINHCSNGGKKVKDASIMVGKDSVTCAVCSATVDPRDWRDHAMKKHYNVAWLVGATPIEINNPYGVEPYIKEYQQRHNNKLVCKTCGISRVSAVGFYAHIITCGKTEQETEIYKSLCEICNSKYLRIYKSQHMTMHREKEYAMERKLLIAKEKELKKEKEEPVEIVGGRRKAAEKAKTVIEKYTSNVGDASNCSKCGFSSDVESEMLNHVCVEKQCESSETDESVDIDYSSEEDDDTDIDSNISDEEREARDREQTKSKKHGDSSSAYRVQRLPYQIKNLNSYMRKSAEEFAALHLTDEDIFKHYRSLRYLIVPEADLPKYMPPVEESCKVRYREEADWVTYKRFEAKIEKELTTIFTGACIKSMCWVPTYVEEHDTVPVQEYLSVLSSLAPDTPRHFWYDTPEDEPALIQIWDCGNFTGVPELVMGLALDCGPIWSIDWCPSGARDVFDATEECNVTRRLGLLAVASANGAAYVFAVPHPSTTKAKGQFCKLRPVAELCLVMDETRKVYQATAVKWSTQKGHEHIVVGYADGTTAYFDLKNESPLLKCTENKIDVIYPYHDERAQNMCIEDLAVFPTVEGRQGCGTVVSGSVGGSGSRALHSHAAATRVLFPPHWPAALLAGDDNLVSQAVNELEWYGLGRRVGGMRAAGGCAWCGRLAASSAPLVRLMRPHPAYDDLHRQIIAMLQMVPFGNKRKRKNDELSMIMEPLTYEDTVLKYGIEFKLITAKDKNTQQKLSGIPREAFPERFPLADVVSMTFCPSFKNHHKLAIATHAGLIFIMNV</sequence>
<feature type="region of interest" description="Disordered" evidence="4">
    <location>
        <begin position="2166"/>
        <end position="2210"/>
    </location>
</feature>
<feature type="domain" description="C2H2-type" evidence="5">
    <location>
        <begin position="1628"/>
        <end position="1650"/>
    </location>
</feature>
<evidence type="ECO:0000256" key="1">
    <source>
        <dbReference type="ARBA" id="ARBA00004123"/>
    </source>
</evidence>
<evidence type="ECO:0000256" key="2">
    <source>
        <dbReference type="ARBA" id="ARBA00023163"/>
    </source>
</evidence>
<dbReference type="InterPro" id="IPR015943">
    <property type="entry name" value="WD40/YVTN_repeat-like_dom_sf"/>
</dbReference>
<feature type="domain" description="C2H2-type" evidence="5">
    <location>
        <begin position="2059"/>
        <end position="2080"/>
    </location>
</feature>
<keyword evidence="2" id="KW-0804">Transcription</keyword>
<dbReference type="PANTHER" id="PTHR15052:SF2">
    <property type="entry name" value="GENERAL TRANSCRIPTION FACTOR 3C POLYPEPTIDE 2"/>
    <property type="match status" value="1"/>
</dbReference>
<dbReference type="OrthoDB" id="4703at2759"/>
<feature type="region of interest" description="Disordered" evidence="4">
    <location>
        <begin position="1"/>
        <end position="22"/>
    </location>
</feature>
<dbReference type="PANTHER" id="PTHR15052">
    <property type="entry name" value="RNA POLYMERASE III TRANSCRIPTION INITIATION FACTOR COMPLEX SUBUNIT"/>
    <property type="match status" value="1"/>
</dbReference>
<dbReference type="EMBL" id="CADEBC010000540">
    <property type="protein sequence ID" value="CAB3249848.1"/>
    <property type="molecule type" value="Genomic_DNA"/>
</dbReference>
<feature type="region of interest" description="Disordered" evidence="4">
    <location>
        <begin position="1284"/>
        <end position="1308"/>
    </location>
</feature>
<feature type="compositionally biased region" description="Basic and acidic residues" evidence="4">
    <location>
        <begin position="2192"/>
        <end position="2207"/>
    </location>
</feature>
<feature type="compositionally biased region" description="Basic residues" evidence="4">
    <location>
        <begin position="1"/>
        <end position="14"/>
    </location>
</feature>
<organism evidence="6 7">
    <name type="scientific">Arctia plantaginis</name>
    <name type="common">Wood tiger moth</name>
    <name type="synonym">Phalaena plantaginis</name>
    <dbReference type="NCBI Taxonomy" id="874455"/>
    <lineage>
        <taxon>Eukaryota</taxon>
        <taxon>Metazoa</taxon>
        <taxon>Ecdysozoa</taxon>
        <taxon>Arthropoda</taxon>
        <taxon>Hexapoda</taxon>
        <taxon>Insecta</taxon>
        <taxon>Pterygota</taxon>
        <taxon>Neoptera</taxon>
        <taxon>Endopterygota</taxon>
        <taxon>Lepidoptera</taxon>
        <taxon>Glossata</taxon>
        <taxon>Ditrysia</taxon>
        <taxon>Noctuoidea</taxon>
        <taxon>Erebidae</taxon>
        <taxon>Arctiinae</taxon>
        <taxon>Arctia</taxon>
    </lineage>
</organism>
<evidence type="ECO:0000256" key="4">
    <source>
        <dbReference type="SAM" id="MobiDB-lite"/>
    </source>
</evidence>
<dbReference type="InterPro" id="IPR036322">
    <property type="entry name" value="WD40_repeat_dom_sf"/>
</dbReference>
<dbReference type="Proteomes" id="UP000494106">
    <property type="component" value="Unassembled WGS sequence"/>
</dbReference>
<dbReference type="GO" id="GO:0000127">
    <property type="term" value="C:transcription factor TFIIIC complex"/>
    <property type="evidence" value="ECO:0007669"/>
    <property type="project" value="TreeGrafter"/>
</dbReference>
<reference evidence="6 7" key="1">
    <citation type="submission" date="2020-04" db="EMBL/GenBank/DDBJ databases">
        <authorList>
            <person name="Wallbank WR R."/>
            <person name="Pardo Diaz C."/>
            <person name="Kozak K."/>
            <person name="Martin S."/>
            <person name="Jiggins C."/>
            <person name="Moest M."/>
            <person name="Warren A I."/>
            <person name="Byers J.R.P. K."/>
            <person name="Montejo-Kovacevich G."/>
            <person name="Yen C E."/>
        </authorList>
    </citation>
    <scope>NUCLEOTIDE SEQUENCE [LARGE SCALE GENOMIC DNA]</scope>
</reference>
<feature type="domain" description="C2H2-type" evidence="5">
    <location>
        <begin position="1316"/>
        <end position="1338"/>
    </location>
</feature>
<evidence type="ECO:0000256" key="3">
    <source>
        <dbReference type="ARBA" id="ARBA00023242"/>
    </source>
</evidence>
<feature type="compositionally biased region" description="Acidic residues" evidence="4">
    <location>
        <begin position="2166"/>
        <end position="2191"/>
    </location>
</feature>
<protein>
    <recommendedName>
        <fullName evidence="5">C2H2-type domain-containing protein</fullName>
    </recommendedName>
</protein>
<comment type="subcellular location">
    <subcellularLocation>
        <location evidence="1">Nucleus</location>
    </subcellularLocation>
</comment>
<feature type="domain" description="C2H2-type" evidence="5">
    <location>
        <begin position="1763"/>
        <end position="1785"/>
    </location>
</feature>
<gene>
    <name evidence="6" type="ORF">APLA_LOCUS12329</name>
</gene>
<accession>A0A8S1ATQ8</accession>
<evidence type="ECO:0000313" key="6">
    <source>
        <dbReference type="EMBL" id="CAB3249848.1"/>
    </source>
</evidence>
<dbReference type="SUPFAM" id="SSF50978">
    <property type="entry name" value="WD40 repeat-like"/>
    <property type="match status" value="1"/>
</dbReference>
<dbReference type="Gene3D" id="2.130.10.10">
    <property type="entry name" value="YVTN repeat-like/Quinoprotein amine dehydrogenase"/>
    <property type="match status" value="1"/>
</dbReference>
<evidence type="ECO:0000313" key="7">
    <source>
        <dbReference type="Proteomes" id="UP000494106"/>
    </source>
</evidence>
<dbReference type="GO" id="GO:0006383">
    <property type="term" value="P:transcription by RNA polymerase III"/>
    <property type="evidence" value="ECO:0007669"/>
    <property type="project" value="TreeGrafter"/>
</dbReference>
<proteinExistence type="predicted"/>
<feature type="domain" description="C2H2-type" evidence="5">
    <location>
        <begin position="1370"/>
        <end position="1390"/>
    </location>
</feature>
<evidence type="ECO:0000259" key="5">
    <source>
        <dbReference type="SMART" id="SM00355"/>
    </source>
</evidence>
<comment type="caution">
    <text evidence="6">The sequence shown here is derived from an EMBL/GenBank/DDBJ whole genome shotgun (WGS) entry which is preliminary data.</text>
</comment>
<feature type="compositionally biased region" description="Polar residues" evidence="4">
    <location>
        <begin position="1259"/>
        <end position="1271"/>
    </location>
</feature>
<feature type="domain" description="C2H2-type" evidence="5">
    <location>
        <begin position="1968"/>
        <end position="1990"/>
    </location>
</feature>
<dbReference type="InterPro" id="IPR013087">
    <property type="entry name" value="Znf_C2H2_type"/>
</dbReference>
<feature type="domain" description="C2H2-type" evidence="5">
    <location>
        <begin position="1927"/>
        <end position="1948"/>
    </location>
</feature>
<keyword evidence="7" id="KW-1185">Reference proteome</keyword>
<dbReference type="GO" id="GO:0005634">
    <property type="term" value="C:nucleus"/>
    <property type="evidence" value="ECO:0007669"/>
    <property type="project" value="UniProtKB-SubCell"/>
</dbReference>
<dbReference type="InterPro" id="IPR052416">
    <property type="entry name" value="GTF3C_component"/>
</dbReference>
<feature type="domain" description="C2H2-type" evidence="5">
    <location>
        <begin position="1523"/>
        <end position="1545"/>
    </location>
</feature>